<name>A0A438DMS5_VITVI</name>
<reference evidence="2 3" key="1">
    <citation type="journal article" date="2018" name="PLoS Genet.">
        <title>Population sequencing reveals clonal diversity and ancestral inbreeding in the grapevine cultivar Chardonnay.</title>
        <authorList>
            <person name="Roach M.J."/>
            <person name="Johnson D.L."/>
            <person name="Bohlmann J."/>
            <person name="van Vuuren H.J."/>
            <person name="Jones S.J."/>
            <person name="Pretorius I.S."/>
            <person name="Schmidt S.A."/>
            <person name="Borneman A.R."/>
        </authorList>
    </citation>
    <scope>NUCLEOTIDE SEQUENCE [LARGE SCALE GENOMIC DNA]</scope>
    <source>
        <strain evidence="3">cv. Chardonnay</strain>
        <tissue evidence="2">Leaf</tissue>
    </source>
</reference>
<organism evidence="2 3">
    <name type="scientific">Vitis vinifera</name>
    <name type="common">Grape</name>
    <dbReference type="NCBI Taxonomy" id="29760"/>
    <lineage>
        <taxon>Eukaryota</taxon>
        <taxon>Viridiplantae</taxon>
        <taxon>Streptophyta</taxon>
        <taxon>Embryophyta</taxon>
        <taxon>Tracheophyta</taxon>
        <taxon>Spermatophyta</taxon>
        <taxon>Magnoliopsida</taxon>
        <taxon>eudicotyledons</taxon>
        <taxon>Gunneridae</taxon>
        <taxon>Pentapetalae</taxon>
        <taxon>rosids</taxon>
        <taxon>Vitales</taxon>
        <taxon>Vitaceae</taxon>
        <taxon>Viteae</taxon>
        <taxon>Vitis</taxon>
    </lineage>
</organism>
<dbReference type="Proteomes" id="UP000288805">
    <property type="component" value="Unassembled WGS sequence"/>
</dbReference>
<dbReference type="AlphaFoldDB" id="A0A438DMS5"/>
<accession>A0A438DMS5</accession>
<evidence type="ECO:0000313" key="3">
    <source>
        <dbReference type="Proteomes" id="UP000288805"/>
    </source>
</evidence>
<proteinExistence type="predicted"/>
<protein>
    <submittedName>
        <fullName evidence="2">Uncharacterized protein</fullName>
    </submittedName>
</protein>
<evidence type="ECO:0000313" key="2">
    <source>
        <dbReference type="EMBL" id="RVW36753.1"/>
    </source>
</evidence>
<feature type="compositionally biased region" description="Polar residues" evidence="1">
    <location>
        <begin position="1"/>
        <end position="13"/>
    </location>
</feature>
<evidence type="ECO:0000256" key="1">
    <source>
        <dbReference type="SAM" id="MobiDB-lite"/>
    </source>
</evidence>
<feature type="region of interest" description="Disordered" evidence="1">
    <location>
        <begin position="1"/>
        <end position="22"/>
    </location>
</feature>
<sequence>MQVTWSDTESCQSSEKESNTSEECTNFTAFMASVIKEPLKKEVLSESCEVSKSCEVSDSDGDEISFDSAYEALEHFDIKKMCDELKNENQVCNRSFLTNFIEFDGRNVTFGDGNIASVKGKDTICAPTSLTLKRLGHLNYHDLMKVANKEVIKGIPRLGKPSNPIYGSVVSLLCFCSLVLMFSRRFGNGSGVVPFVYNGSCRKELAFHGVVGTAYNLFDEIPFRDMGSWNA</sequence>
<dbReference type="EMBL" id="QGNW01001563">
    <property type="protein sequence ID" value="RVW36753.1"/>
    <property type="molecule type" value="Genomic_DNA"/>
</dbReference>
<gene>
    <name evidence="2" type="ORF">CK203_101555</name>
</gene>
<comment type="caution">
    <text evidence="2">The sequence shown here is derived from an EMBL/GenBank/DDBJ whole genome shotgun (WGS) entry which is preliminary data.</text>
</comment>